<dbReference type="CDD" id="cd02440">
    <property type="entry name" value="AdoMet_MTases"/>
    <property type="match status" value="1"/>
</dbReference>
<dbReference type="EC" id="2.1.1.163" evidence="5"/>
<dbReference type="NCBIfam" id="NF001244">
    <property type="entry name" value="PRK00216.1-5"/>
    <property type="match status" value="1"/>
</dbReference>
<dbReference type="Proteomes" id="UP000284785">
    <property type="component" value="Unassembled WGS sequence"/>
</dbReference>
<evidence type="ECO:0000313" key="6">
    <source>
        <dbReference type="EMBL" id="KAB4314727.1"/>
    </source>
</evidence>
<evidence type="ECO:0000313" key="14">
    <source>
        <dbReference type="Proteomes" id="UP000436858"/>
    </source>
</evidence>
<reference evidence="11" key="4">
    <citation type="submission" date="2022-10" db="EMBL/GenBank/DDBJ databases">
        <title>Human gut microbiome strain richness.</title>
        <authorList>
            <person name="Chen-Liaw A."/>
        </authorList>
    </citation>
    <scope>NUCLEOTIDE SEQUENCE</scope>
    <source>
        <strain evidence="11">1001283st1_A3_1001283B150304_161114</strain>
    </source>
</reference>
<keyword evidence="4 5" id="KW-0949">S-adenosyl-L-methionine</keyword>
<keyword evidence="1 5" id="KW-0474">Menaquinone biosynthesis</keyword>
<dbReference type="Gene3D" id="3.40.50.150">
    <property type="entry name" value="Vaccinia Virus protein VP39"/>
    <property type="match status" value="1"/>
</dbReference>
<dbReference type="PROSITE" id="PS01184">
    <property type="entry name" value="UBIE_2"/>
    <property type="match status" value="1"/>
</dbReference>
<dbReference type="InterPro" id="IPR004033">
    <property type="entry name" value="UbiE/COQ5_MeTrFase"/>
</dbReference>
<dbReference type="SUPFAM" id="SSF53335">
    <property type="entry name" value="S-adenosyl-L-methionine-dependent methyltransferases"/>
    <property type="match status" value="1"/>
</dbReference>
<dbReference type="Proteomes" id="UP001217776">
    <property type="component" value="Unassembled WGS sequence"/>
</dbReference>
<comment type="function">
    <text evidence="5">Methyltransferase required for the conversion of demethylmenaquinol (DMKH2) to menaquinol (MKH2).</text>
</comment>
<feature type="binding site" evidence="5">
    <location>
        <position position="70"/>
    </location>
    <ligand>
        <name>S-adenosyl-L-methionine</name>
        <dbReference type="ChEBI" id="CHEBI:59789"/>
    </ligand>
</feature>
<keyword evidence="3 5" id="KW-0808">Transferase</keyword>
<comment type="catalytic activity">
    <reaction evidence="5">
        <text>a 2-demethylmenaquinol + S-adenosyl-L-methionine = a menaquinol + S-adenosyl-L-homocysteine + H(+)</text>
        <dbReference type="Rhea" id="RHEA:42640"/>
        <dbReference type="Rhea" id="RHEA-COMP:9539"/>
        <dbReference type="Rhea" id="RHEA-COMP:9563"/>
        <dbReference type="ChEBI" id="CHEBI:15378"/>
        <dbReference type="ChEBI" id="CHEBI:18151"/>
        <dbReference type="ChEBI" id="CHEBI:55437"/>
        <dbReference type="ChEBI" id="CHEBI:57856"/>
        <dbReference type="ChEBI" id="CHEBI:59789"/>
        <dbReference type="EC" id="2.1.1.163"/>
    </reaction>
</comment>
<evidence type="ECO:0000313" key="12">
    <source>
        <dbReference type="EMBL" id="RHD85376.1"/>
    </source>
</evidence>
<dbReference type="EMBL" id="JAHYQA010000003">
    <property type="protein sequence ID" value="MCE9236946.1"/>
    <property type="molecule type" value="Genomic_DNA"/>
</dbReference>
<feature type="binding site" evidence="5">
    <location>
        <begin position="118"/>
        <end position="119"/>
    </location>
    <ligand>
        <name>S-adenosyl-L-methionine</name>
        <dbReference type="ChEBI" id="CHEBI:59789"/>
    </ligand>
</feature>
<evidence type="ECO:0000313" key="17">
    <source>
        <dbReference type="Proteomes" id="UP000488521"/>
    </source>
</evidence>
<proteinExistence type="inferred from homology"/>
<evidence type="ECO:0000313" key="11">
    <source>
        <dbReference type="EMBL" id="MDC2235825.1"/>
    </source>
</evidence>
<accession>C6ILE4</accession>
<evidence type="ECO:0000313" key="18">
    <source>
        <dbReference type="Proteomes" id="UP001217776"/>
    </source>
</evidence>
<dbReference type="Proteomes" id="UP000488521">
    <property type="component" value="Unassembled WGS sequence"/>
</dbReference>
<evidence type="ECO:0000313" key="8">
    <source>
        <dbReference type="EMBL" id="KAB4471998.1"/>
    </source>
</evidence>
<dbReference type="Proteomes" id="UP000440614">
    <property type="component" value="Unassembled WGS sequence"/>
</dbReference>
<dbReference type="PROSITE" id="PS51608">
    <property type="entry name" value="SAM_MT_UBIE"/>
    <property type="match status" value="1"/>
</dbReference>
<sequence>MDYPQQHIKPYNEDGKKTEQVERMFDNIAHAYDKLNHTLSLGIDRSWRRKAIAWLRPFRPQHIMDVATGTGDFAILACRELNPDELIGTDISEGMMNVGREKVKKEGLSDKISFAREDCTSLSFADNRFDAITVAFGIRNFEDLDKGLSEMCRVLKPGGHLVILELTTPDRFPMKQLFAIYSKVVIPLLGKLLSKDNSAYHYLPDTIKVFPQGEVMKGVISKTGFGEVHFRRLTFGICTLYTATK</sequence>
<dbReference type="GeneID" id="60925389"/>
<name>A0A0N7IAN9_BACT4</name>
<dbReference type="PANTHER" id="PTHR43591">
    <property type="entry name" value="METHYLTRANSFERASE"/>
    <property type="match status" value="1"/>
</dbReference>
<dbReference type="UniPathway" id="UPA00079">
    <property type="reaction ID" value="UER00169"/>
</dbReference>
<evidence type="ECO:0000313" key="10">
    <source>
        <dbReference type="EMBL" id="MCE9236946.1"/>
    </source>
</evidence>
<comment type="caution">
    <text evidence="5">Lacks conserved residue(s) required for the propagation of feature annotation.</text>
</comment>
<organism evidence="11 18">
    <name type="scientific">Bacteroides thetaiotaomicron</name>
    <dbReference type="NCBI Taxonomy" id="818"/>
    <lineage>
        <taxon>Bacteria</taxon>
        <taxon>Pseudomonadati</taxon>
        <taxon>Bacteroidota</taxon>
        <taxon>Bacteroidia</taxon>
        <taxon>Bacteroidales</taxon>
        <taxon>Bacteroidaceae</taxon>
        <taxon>Bacteroides</taxon>
    </lineage>
</organism>
<dbReference type="SMR" id="A0A0N7IAN9"/>
<comment type="similarity">
    <text evidence="5">Belongs to the class I-like SAM-binding methyltransferase superfamily. MenG/UbiE family.</text>
</comment>
<feature type="binding site" evidence="5">
    <location>
        <position position="90"/>
    </location>
    <ligand>
        <name>S-adenosyl-L-methionine</name>
        <dbReference type="ChEBI" id="CHEBI:59789"/>
    </ligand>
</feature>
<evidence type="ECO:0000313" key="7">
    <source>
        <dbReference type="EMBL" id="KAB4452785.1"/>
    </source>
</evidence>
<dbReference type="Proteomes" id="UP000460317">
    <property type="component" value="Unassembled WGS sequence"/>
</dbReference>
<dbReference type="EMBL" id="WCSY01000004">
    <property type="protein sequence ID" value="KAB4314727.1"/>
    <property type="molecule type" value="Genomic_DNA"/>
</dbReference>
<dbReference type="RefSeq" id="WP_008764422.1">
    <property type="nucleotide sequence ID" value="NZ_BAABXH010000002.1"/>
</dbReference>
<dbReference type="PANTHER" id="PTHR43591:SF24">
    <property type="entry name" value="2-METHOXY-6-POLYPRENYL-1,4-BENZOQUINOL METHYLASE, MITOCHONDRIAL"/>
    <property type="match status" value="1"/>
</dbReference>
<reference evidence="12 13" key="1">
    <citation type="submission" date="2018-08" db="EMBL/GenBank/DDBJ databases">
        <title>A genome reference for cultivated species of the human gut microbiota.</title>
        <authorList>
            <person name="Zou Y."/>
            <person name="Xue W."/>
            <person name="Luo G."/>
        </authorList>
    </citation>
    <scope>NUCLEOTIDE SEQUENCE [LARGE SCALE GENOMIC DNA]</scope>
    <source>
        <strain evidence="12 13">AM30-26</strain>
    </source>
</reference>
<accession>A0A0N7IAN9</accession>
<evidence type="ECO:0000256" key="4">
    <source>
        <dbReference type="ARBA" id="ARBA00022691"/>
    </source>
</evidence>
<evidence type="ECO:0000256" key="3">
    <source>
        <dbReference type="ARBA" id="ARBA00022679"/>
    </source>
</evidence>
<dbReference type="KEGG" id="btho:Btheta7330_03891"/>
<evidence type="ECO:0000256" key="2">
    <source>
        <dbReference type="ARBA" id="ARBA00022603"/>
    </source>
</evidence>
<dbReference type="NCBIfam" id="TIGR01934">
    <property type="entry name" value="MenG_MenH_UbiE"/>
    <property type="match status" value="1"/>
</dbReference>
<evidence type="ECO:0000313" key="15">
    <source>
        <dbReference type="Proteomes" id="UP000440614"/>
    </source>
</evidence>
<evidence type="ECO:0000313" key="13">
    <source>
        <dbReference type="Proteomes" id="UP000284785"/>
    </source>
</evidence>
<dbReference type="InterPro" id="IPR023576">
    <property type="entry name" value="UbiE/COQ5_MeTrFase_CS"/>
</dbReference>
<comment type="caution">
    <text evidence="11">The sequence shown here is derived from an EMBL/GenBank/DDBJ whole genome shotgun (WGS) entry which is preliminary data.</text>
</comment>
<dbReference type="Pfam" id="PF01209">
    <property type="entry name" value="Ubie_methyltran"/>
    <property type="match status" value="1"/>
</dbReference>
<comment type="pathway">
    <text evidence="5">Quinol/quinone metabolism; menaquinone biosynthesis; menaquinol from 1,4-dihydroxy-2-naphthoate: step 2/2.</text>
</comment>
<evidence type="ECO:0000313" key="9">
    <source>
        <dbReference type="EMBL" id="KAB4477109.1"/>
    </source>
</evidence>
<dbReference type="EMBL" id="JAQNVG010000011">
    <property type="protein sequence ID" value="MDC2235825.1"/>
    <property type="molecule type" value="Genomic_DNA"/>
</dbReference>
<reference evidence="14 15" key="2">
    <citation type="journal article" date="2019" name="Nat. Med.">
        <title>A library of human gut bacterial isolates paired with longitudinal multiomics data enables mechanistic microbiome research.</title>
        <authorList>
            <person name="Poyet M."/>
            <person name="Groussin M."/>
            <person name="Gibbons S.M."/>
            <person name="Avila-Pacheco J."/>
            <person name="Jiang X."/>
            <person name="Kearney S.M."/>
            <person name="Perrotta A.R."/>
            <person name="Berdy B."/>
            <person name="Zhao S."/>
            <person name="Lieberman T.D."/>
            <person name="Swanson P.K."/>
            <person name="Smith M."/>
            <person name="Roesemann S."/>
            <person name="Alexander J.E."/>
            <person name="Rich S.A."/>
            <person name="Livny J."/>
            <person name="Vlamakis H."/>
            <person name="Clish C."/>
            <person name="Bullock K."/>
            <person name="Deik A."/>
            <person name="Scott J."/>
            <person name="Pierce K.A."/>
            <person name="Xavier R.J."/>
            <person name="Alm E.J."/>
        </authorList>
    </citation>
    <scope>NUCLEOTIDE SEQUENCE [LARGE SCALE GENOMIC DNA]</scope>
    <source>
        <strain evidence="8 17">BIOML-A156</strain>
        <strain evidence="9 14">BIOML-A162</strain>
        <strain evidence="7 16">BIOML-A165</strain>
        <strain evidence="6 15">BIOML-A188</strain>
    </source>
</reference>
<dbReference type="EMBL" id="WCRY01000023">
    <property type="protein sequence ID" value="KAB4477109.1"/>
    <property type="molecule type" value="Genomic_DNA"/>
</dbReference>
<dbReference type="Proteomes" id="UP001200544">
    <property type="component" value="Unassembled WGS sequence"/>
</dbReference>
<dbReference type="PROSITE" id="PS01183">
    <property type="entry name" value="UBIE_1"/>
    <property type="match status" value="1"/>
</dbReference>
<dbReference type="HAMAP" id="MF_01813">
    <property type="entry name" value="MenG_UbiE_methyltr"/>
    <property type="match status" value="1"/>
</dbReference>
<dbReference type="GO" id="GO:0032259">
    <property type="term" value="P:methylation"/>
    <property type="evidence" value="ECO:0007669"/>
    <property type="project" value="UniProtKB-KW"/>
</dbReference>
<dbReference type="GO" id="GO:0043770">
    <property type="term" value="F:demethylmenaquinone methyltransferase activity"/>
    <property type="evidence" value="ECO:0007669"/>
    <property type="project" value="UniProtKB-UniRule"/>
</dbReference>
<dbReference type="EMBL" id="WCSB01000007">
    <property type="protein sequence ID" value="KAB4452785.1"/>
    <property type="molecule type" value="Genomic_DNA"/>
</dbReference>
<evidence type="ECO:0000313" key="16">
    <source>
        <dbReference type="Proteomes" id="UP000460317"/>
    </source>
</evidence>
<dbReference type="GO" id="GO:0009234">
    <property type="term" value="P:menaquinone biosynthetic process"/>
    <property type="evidence" value="ECO:0007669"/>
    <property type="project" value="UniProtKB-UniRule"/>
</dbReference>
<dbReference type="EMBL" id="WCRS01000012">
    <property type="protein sequence ID" value="KAB4471998.1"/>
    <property type="molecule type" value="Genomic_DNA"/>
</dbReference>
<keyword evidence="2 5" id="KW-0489">Methyltransferase</keyword>
<evidence type="ECO:0000256" key="5">
    <source>
        <dbReference type="HAMAP-Rule" id="MF_01813"/>
    </source>
</evidence>
<protein>
    <recommendedName>
        <fullName evidence="5">Demethylmenaquinone methyltransferase</fullName>
        <ecNumber evidence="5">2.1.1.163</ecNumber>
    </recommendedName>
</protein>
<gene>
    <name evidence="11" type="primary">ubiE</name>
    <name evidence="5" type="synonym">menG</name>
    <name evidence="12" type="ORF">DW780_17625</name>
    <name evidence="8" type="ORF">GAN59_15935</name>
    <name evidence="9" type="ORF">GAN91_20285</name>
    <name evidence="7" type="ORF">GAN93_09150</name>
    <name evidence="6" type="ORF">GAO51_05025</name>
    <name evidence="10" type="ORF">K0H07_07195</name>
    <name evidence="11" type="ORF">PO127_08715</name>
</gene>
<dbReference type="EMBL" id="QSJP01000017">
    <property type="protein sequence ID" value="RHD85376.1"/>
    <property type="molecule type" value="Genomic_DNA"/>
</dbReference>
<dbReference type="Proteomes" id="UP000436858">
    <property type="component" value="Unassembled WGS sequence"/>
</dbReference>
<dbReference type="AlphaFoldDB" id="A0A0N7IAN9"/>
<reference evidence="10" key="3">
    <citation type="submission" date="2021-07" db="EMBL/GenBank/DDBJ databases">
        <title>Comparative genomics of Bacteroides fragilis group isolates reveals species-dependent resistance mechanisms and validates clinical tools for resistance prediction.</title>
        <authorList>
            <person name="Wallace M.J."/>
            <person name="Jean S."/>
            <person name="Wallace M.A."/>
            <person name="Carey-Ann B.D."/>
            <person name="Dantas G."/>
        </authorList>
    </citation>
    <scope>NUCLEOTIDE SEQUENCE</scope>
    <source>
        <strain evidence="10">BJH_160</strain>
    </source>
</reference>
<dbReference type="OMA" id="MNDVMSM"/>
<dbReference type="DNASU" id="1074556"/>
<evidence type="ECO:0000256" key="1">
    <source>
        <dbReference type="ARBA" id="ARBA00022428"/>
    </source>
</evidence>
<dbReference type="InterPro" id="IPR029063">
    <property type="entry name" value="SAM-dependent_MTases_sf"/>
</dbReference>